<feature type="compositionally biased region" description="Acidic residues" evidence="1">
    <location>
        <begin position="7"/>
        <end position="16"/>
    </location>
</feature>
<evidence type="ECO:0000313" key="2">
    <source>
        <dbReference type="EMBL" id="KAK6923728.1"/>
    </source>
</evidence>
<feature type="region of interest" description="Disordered" evidence="1">
    <location>
        <begin position="117"/>
        <end position="157"/>
    </location>
</feature>
<name>A0AAN8V9J7_9MAGN</name>
<gene>
    <name evidence="2" type="ORF">RJ641_009928</name>
</gene>
<evidence type="ECO:0000313" key="3">
    <source>
        <dbReference type="Proteomes" id="UP001370490"/>
    </source>
</evidence>
<comment type="caution">
    <text evidence="2">The sequence shown here is derived from an EMBL/GenBank/DDBJ whole genome shotgun (WGS) entry which is preliminary data.</text>
</comment>
<accession>A0AAN8V9J7</accession>
<dbReference type="AlphaFoldDB" id="A0AAN8V9J7"/>
<feature type="region of interest" description="Disordered" evidence="1">
    <location>
        <begin position="1"/>
        <end position="20"/>
    </location>
</feature>
<keyword evidence="3" id="KW-1185">Reference proteome</keyword>
<dbReference type="Proteomes" id="UP001370490">
    <property type="component" value="Unassembled WGS sequence"/>
</dbReference>
<proteinExistence type="predicted"/>
<feature type="compositionally biased region" description="Acidic residues" evidence="1">
    <location>
        <begin position="84"/>
        <end position="95"/>
    </location>
</feature>
<reference evidence="2 3" key="1">
    <citation type="submission" date="2023-12" db="EMBL/GenBank/DDBJ databases">
        <title>A high-quality genome assembly for Dillenia turbinata (Dilleniales).</title>
        <authorList>
            <person name="Chanderbali A."/>
        </authorList>
    </citation>
    <scope>NUCLEOTIDE SEQUENCE [LARGE SCALE GENOMIC DNA]</scope>
    <source>
        <strain evidence="2">LSX21</strain>
        <tissue evidence="2">Leaf</tissue>
    </source>
</reference>
<dbReference type="PANTHER" id="PTHR36387:SF2">
    <property type="entry name" value="UDP-N-ACETYLMURAMOYL-L-ALANYL-D-GLUTAMATE-2, 6-DIAMINOPIMELATE LIGASE"/>
    <property type="match status" value="1"/>
</dbReference>
<evidence type="ECO:0000256" key="1">
    <source>
        <dbReference type="SAM" id="MobiDB-lite"/>
    </source>
</evidence>
<organism evidence="2 3">
    <name type="scientific">Dillenia turbinata</name>
    <dbReference type="NCBI Taxonomy" id="194707"/>
    <lineage>
        <taxon>Eukaryota</taxon>
        <taxon>Viridiplantae</taxon>
        <taxon>Streptophyta</taxon>
        <taxon>Embryophyta</taxon>
        <taxon>Tracheophyta</taxon>
        <taxon>Spermatophyta</taxon>
        <taxon>Magnoliopsida</taxon>
        <taxon>eudicotyledons</taxon>
        <taxon>Gunneridae</taxon>
        <taxon>Pentapetalae</taxon>
        <taxon>Dilleniales</taxon>
        <taxon>Dilleniaceae</taxon>
        <taxon>Dillenia</taxon>
    </lineage>
</organism>
<feature type="compositionally biased region" description="Basic and acidic residues" evidence="1">
    <location>
        <begin position="72"/>
        <end position="83"/>
    </location>
</feature>
<dbReference type="PANTHER" id="PTHR36387">
    <property type="entry name" value="UDP-N-ACETYLMURAMOYL-L-ALANYL-D-GLUTAMATE-2, 6-DIAMINOPIMELATE LIGASE"/>
    <property type="match status" value="1"/>
</dbReference>
<protein>
    <submittedName>
        <fullName evidence="2">Uncharacterized protein</fullName>
    </submittedName>
</protein>
<dbReference type="EMBL" id="JBAMMX010000017">
    <property type="protein sequence ID" value="KAK6923728.1"/>
    <property type="molecule type" value="Genomic_DNA"/>
</dbReference>
<feature type="region of interest" description="Disordered" evidence="1">
    <location>
        <begin position="54"/>
        <end position="105"/>
    </location>
</feature>
<sequence length="201" mass="22883">MSHSDSDIENGSDVPEEFTYVQGIHQEEKIRKVERENKARLLEIIVSFYRVAREGKERRRKWAQRRAGASGENKEAKRAKETEEVNDGEENESDQDALGTGGMLPSDIVKLLAAREKQVFSSDSEDEKRPDKKPTSRKKRQPESSGEDTVILKDIPPPQCIKNSLDFLKKRKMQVPRSSSVLNNSNKALRLLSNTGLLYKK</sequence>